<organism evidence="2">
    <name type="scientific">marine sediment metagenome</name>
    <dbReference type="NCBI Taxonomy" id="412755"/>
    <lineage>
        <taxon>unclassified sequences</taxon>
        <taxon>metagenomes</taxon>
        <taxon>ecological metagenomes</taxon>
    </lineage>
</organism>
<keyword evidence="1" id="KW-0175">Coiled coil</keyword>
<dbReference type="AlphaFoldDB" id="A0A0F9IYI3"/>
<protein>
    <recommendedName>
        <fullName evidence="3">Transcription regulator PadR C-terminal domain-containing protein</fullName>
    </recommendedName>
</protein>
<gene>
    <name evidence="2" type="ORF">LCGC14_1597660</name>
</gene>
<name>A0A0F9IYI3_9ZZZZ</name>
<comment type="caution">
    <text evidence="2">The sequence shown here is derived from an EMBL/GenBank/DDBJ whole genome shotgun (WGS) entry which is preliminary data.</text>
</comment>
<proteinExistence type="predicted"/>
<feature type="coiled-coil region" evidence="1">
    <location>
        <begin position="37"/>
        <end position="64"/>
    </location>
</feature>
<evidence type="ECO:0008006" key="3">
    <source>
        <dbReference type="Google" id="ProtNLM"/>
    </source>
</evidence>
<dbReference type="EMBL" id="LAZR01012772">
    <property type="protein sequence ID" value="KKM25169.1"/>
    <property type="molecule type" value="Genomic_DNA"/>
</dbReference>
<accession>A0A0F9IYI3</accession>
<evidence type="ECO:0000256" key="1">
    <source>
        <dbReference type="SAM" id="Coils"/>
    </source>
</evidence>
<sequence length="108" mass="13556">MFDIIREACKWEVPITELEQYWLGIPFTDRDSYFEWVRQWKVTYKSLSQEIRELKATIREKQAQEECVWRLQEQRWRLRWYATALLILRREGKVRSWKMKQERLEKVS</sequence>
<evidence type="ECO:0000313" key="2">
    <source>
        <dbReference type="EMBL" id="KKM25169.1"/>
    </source>
</evidence>
<reference evidence="2" key="1">
    <citation type="journal article" date="2015" name="Nature">
        <title>Complex archaea that bridge the gap between prokaryotes and eukaryotes.</title>
        <authorList>
            <person name="Spang A."/>
            <person name="Saw J.H."/>
            <person name="Jorgensen S.L."/>
            <person name="Zaremba-Niedzwiedzka K."/>
            <person name="Martijn J."/>
            <person name="Lind A.E."/>
            <person name="van Eijk R."/>
            <person name="Schleper C."/>
            <person name="Guy L."/>
            <person name="Ettema T.J."/>
        </authorList>
    </citation>
    <scope>NUCLEOTIDE SEQUENCE</scope>
</reference>